<feature type="domain" description="Helicase ATP-binding" evidence="5">
    <location>
        <begin position="34"/>
        <end position="206"/>
    </location>
</feature>
<dbReference type="InterPro" id="IPR050547">
    <property type="entry name" value="DEAD_box_RNA_helicases"/>
</dbReference>
<sequence>MNDSFTFDQLPTTLATVLAEQGLTEPTDIQKKMIPEALNGQSIIARSQTGTGKTLAFLLPALAKVDPEKKGLQVMILAPTQELAMQVVEVAKGLTKNAPIEIGSFIGGANVKRQIEKLKKQKPQLAIGTPGRMLELIELKKLKLHEVSVVAVDEADRMMAEQSSWEATMQIAKRAGRDTQYLFVSATIPPKFADQVADVAPFVVEMAAEGGVLQTKNVDHLFIRVETRNKIDTARKIIHAEEIKRGIVFVNQLDKLNETAEKFSYRGIKSLALSSDQSKLEREKALQLFRKGDIQILIATDVAARGLDVDDVSHIIQLDAATSPDSYVHRAGRTGRMGKNGRVITLVDQINEYKLVKYKRELNISLDEVELSHGKLEKR</sequence>
<evidence type="ECO:0000256" key="4">
    <source>
        <dbReference type="ARBA" id="ARBA00022840"/>
    </source>
</evidence>
<keyword evidence="3 7" id="KW-0347">Helicase</keyword>
<evidence type="ECO:0000259" key="5">
    <source>
        <dbReference type="PROSITE" id="PS51192"/>
    </source>
</evidence>
<evidence type="ECO:0000259" key="6">
    <source>
        <dbReference type="PROSITE" id="PS51194"/>
    </source>
</evidence>
<feature type="domain" description="Helicase C-terminal" evidence="6">
    <location>
        <begin position="217"/>
        <end position="377"/>
    </location>
</feature>
<keyword evidence="1" id="KW-0547">Nucleotide-binding</keyword>
<protein>
    <submittedName>
        <fullName evidence="7">DEAD/DEAH box helicase</fullName>
    </submittedName>
</protein>
<organism evidence="7 8">
    <name type="scientific">Halalkalibacter suaedae</name>
    <dbReference type="NCBI Taxonomy" id="2822140"/>
    <lineage>
        <taxon>Bacteria</taxon>
        <taxon>Bacillati</taxon>
        <taxon>Bacillota</taxon>
        <taxon>Bacilli</taxon>
        <taxon>Bacillales</taxon>
        <taxon>Bacillaceae</taxon>
        <taxon>Halalkalibacter</taxon>
    </lineage>
</organism>
<dbReference type="PROSITE" id="PS51194">
    <property type="entry name" value="HELICASE_CTER"/>
    <property type="match status" value="1"/>
</dbReference>
<name>A0A940WQC4_9BACI</name>
<dbReference type="GO" id="GO:0005840">
    <property type="term" value="C:ribosome"/>
    <property type="evidence" value="ECO:0007669"/>
    <property type="project" value="TreeGrafter"/>
</dbReference>
<dbReference type="Proteomes" id="UP000678228">
    <property type="component" value="Unassembled WGS sequence"/>
</dbReference>
<keyword evidence="4" id="KW-0067">ATP-binding</keyword>
<dbReference type="EMBL" id="JAGKSQ010000001">
    <property type="protein sequence ID" value="MBP3949868.1"/>
    <property type="molecule type" value="Genomic_DNA"/>
</dbReference>
<proteinExistence type="predicted"/>
<keyword evidence="8" id="KW-1185">Reference proteome</keyword>
<dbReference type="Pfam" id="PF00270">
    <property type="entry name" value="DEAD"/>
    <property type="match status" value="1"/>
</dbReference>
<dbReference type="InterPro" id="IPR011545">
    <property type="entry name" value="DEAD/DEAH_box_helicase_dom"/>
</dbReference>
<evidence type="ECO:0000256" key="2">
    <source>
        <dbReference type="ARBA" id="ARBA00022801"/>
    </source>
</evidence>
<keyword evidence="2" id="KW-0378">Hydrolase</keyword>
<dbReference type="PROSITE" id="PS51192">
    <property type="entry name" value="HELICASE_ATP_BIND_1"/>
    <property type="match status" value="1"/>
</dbReference>
<gene>
    <name evidence="7" type="ORF">J7W16_01900</name>
</gene>
<dbReference type="GO" id="GO:0005829">
    <property type="term" value="C:cytosol"/>
    <property type="evidence" value="ECO:0007669"/>
    <property type="project" value="TreeGrafter"/>
</dbReference>
<dbReference type="PANTHER" id="PTHR47963:SF7">
    <property type="entry name" value="ATP-DEPENDENT RNA HELICASE YFML-RELATED"/>
    <property type="match status" value="1"/>
</dbReference>
<dbReference type="SMART" id="SM00487">
    <property type="entry name" value="DEXDc"/>
    <property type="match status" value="1"/>
</dbReference>
<reference evidence="7" key="1">
    <citation type="submission" date="2021-03" db="EMBL/GenBank/DDBJ databases">
        <title>Bacillus suaedae sp. nov., isolated from Suaeda aralocaspica.</title>
        <authorList>
            <person name="Lei R.F.R."/>
        </authorList>
    </citation>
    <scope>NUCLEOTIDE SEQUENCE</scope>
    <source>
        <strain evidence="7">YZJH907-2</strain>
    </source>
</reference>
<dbReference type="InterPro" id="IPR014001">
    <property type="entry name" value="Helicase_ATP-bd"/>
</dbReference>
<dbReference type="SMART" id="SM00490">
    <property type="entry name" value="HELICc"/>
    <property type="match status" value="1"/>
</dbReference>
<dbReference type="CDD" id="cd00268">
    <property type="entry name" value="DEADc"/>
    <property type="match status" value="1"/>
</dbReference>
<accession>A0A940WQC4</accession>
<dbReference type="GO" id="GO:0009409">
    <property type="term" value="P:response to cold"/>
    <property type="evidence" value="ECO:0007669"/>
    <property type="project" value="TreeGrafter"/>
</dbReference>
<dbReference type="GO" id="GO:0033592">
    <property type="term" value="F:RNA strand annealing activity"/>
    <property type="evidence" value="ECO:0007669"/>
    <property type="project" value="TreeGrafter"/>
</dbReference>
<dbReference type="SUPFAM" id="SSF52540">
    <property type="entry name" value="P-loop containing nucleoside triphosphate hydrolases"/>
    <property type="match status" value="1"/>
</dbReference>
<dbReference type="AlphaFoldDB" id="A0A940WQC4"/>
<dbReference type="PANTHER" id="PTHR47963">
    <property type="entry name" value="DEAD-BOX ATP-DEPENDENT RNA HELICASE 47, MITOCHONDRIAL"/>
    <property type="match status" value="1"/>
</dbReference>
<dbReference type="RefSeq" id="WP_210595232.1">
    <property type="nucleotide sequence ID" value="NZ_JAGKSQ010000001.1"/>
</dbReference>
<dbReference type="GO" id="GO:0005524">
    <property type="term" value="F:ATP binding"/>
    <property type="evidence" value="ECO:0007669"/>
    <property type="project" value="UniProtKB-KW"/>
</dbReference>
<dbReference type="Pfam" id="PF00271">
    <property type="entry name" value="Helicase_C"/>
    <property type="match status" value="1"/>
</dbReference>
<evidence type="ECO:0000313" key="8">
    <source>
        <dbReference type="Proteomes" id="UP000678228"/>
    </source>
</evidence>
<dbReference type="Gene3D" id="3.40.50.300">
    <property type="entry name" value="P-loop containing nucleotide triphosphate hydrolases"/>
    <property type="match status" value="2"/>
</dbReference>
<dbReference type="InterPro" id="IPR027417">
    <property type="entry name" value="P-loop_NTPase"/>
</dbReference>
<dbReference type="InterPro" id="IPR044742">
    <property type="entry name" value="DEAD/DEAH_RhlB"/>
</dbReference>
<dbReference type="InterPro" id="IPR001650">
    <property type="entry name" value="Helicase_C-like"/>
</dbReference>
<evidence type="ECO:0000256" key="1">
    <source>
        <dbReference type="ARBA" id="ARBA00022741"/>
    </source>
</evidence>
<dbReference type="GO" id="GO:0003724">
    <property type="term" value="F:RNA helicase activity"/>
    <property type="evidence" value="ECO:0007669"/>
    <property type="project" value="TreeGrafter"/>
</dbReference>
<evidence type="ECO:0000313" key="7">
    <source>
        <dbReference type="EMBL" id="MBP3949868.1"/>
    </source>
</evidence>
<comment type="caution">
    <text evidence="7">The sequence shown here is derived from an EMBL/GenBank/DDBJ whole genome shotgun (WGS) entry which is preliminary data.</text>
</comment>
<dbReference type="CDD" id="cd18787">
    <property type="entry name" value="SF2_C_DEAD"/>
    <property type="match status" value="1"/>
</dbReference>
<dbReference type="GO" id="GO:0016787">
    <property type="term" value="F:hydrolase activity"/>
    <property type="evidence" value="ECO:0007669"/>
    <property type="project" value="UniProtKB-KW"/>
</dbReference>
<evidence type="ECO:0000256" key="3">
    <source>
        <dbReference type="ARBA" id="ARBA00022806"/>
    </source>
</evidence>